<dbReference type="Proteomes" id="UP000269708">
    <property type="component" value="Unassembled WGS sequence"/>
</dbReference>
<dbReference type="GO" id="GO:0009055">
    <property type="term" value="F:electron transfer activity"/>
    <property type="evidence" value="ECO:0007669"/>
    <property type="project" value="TreeGrafter"/>
</dbReference>
<dbReference type="PROSITE" id="PS50903">
    <property type="entry name" value="RUBREDOXIN_LIKE"/>
    <property type="match status" value="1"/>
</dbReference>
<dbReference type="InterPro" id="IPR024935">
    <property type="entry name" value="Rubredoxin_dom"/>
</dbReference>
<dbReference type="FunFam" id="2.20.28.10:FF:000001">
    <property type="entry name" value="Rubredoxin"/>
    <property type="match status" value="1"/>
</dbReference>
<accession>A0A3N4VPL3</accession>
<evidence type="ECO:0000256" key="6">
    <source>
        <dbReference type="ARBA" id="ARBA00022723"/>
    </source>
</evidence>
<dbReference type="InterPro" id="IPR018527">
    <property type="entry name" value="Rubredoxin_Fe_BS"/>
</dbReference>
<evidence type="ECO:0000256" key="5">
    <source>
        <dbReference type="ARBA" id="ARBA00022448"/>
    </source>
</evidence>
<dbReference type="PROSITE" id="PS00202">
    <property type="entry name" value="RUBREDOXIN"/>
    <property type="match status" value="1"/>
</dbReference>
<evidence type="ECO:0000259" key="10">
    <source>
        <dbReference type="PROSITE" id="PS50903"/>
    </source>
</evidence>
<dbReference type="GO" id="GO:0005506">
    <property type="term" value="F:iron ion binding"/>
    <property type="evidence" value="ECO:0007669"/>
    <property type="project" value="UniProtKB-UniRule"/>
</dbReference>
<dbReference type="PRINTS" id="PR00163">
    <property type="entry name" value="RUBREDOXIN"/>
</dbReference>
<keyword evidence="8 9" id="KW-0408">Iron</keyword>
<evidence type="ECO:0000256" key="9">
    <source>
        <dbReference type="RuleBase" id="RU003820"/>
    </source>
</evidence>
<dbReference type="EMBL" id="RKQN01000004">
    <property type="protein sequence ID" value="RPE75730.1"/>
    <property type="molecule type" value="Genomic_DNA"/>
</dbReference>
<dbReference type="InterPro" id="IPR050526">
    <property type="entry name" value="Rubredoxin_ET"/>
</dbReference>
<evidence type="ECO:0000256" key="7">
    <source>
        <dbReference type="ARBA" id="ARBA00022982"/>
    </source>
</evidence>
<dbReference type="CDD" id="cd00730">
    <property type="entry name" value="rubredoxin"/>
    <property type="match status" value="1"/>
</dbReference>
<evidence type="ECO:0000256" key="1">
    <source>
        <dbReference type="ARBA" id="ARBA00001965"/>
    </source>
</evidence>
<proteinExistence type="inferred from homology"/>
<comment type="function">
    <text evidence="2">Involved in the hydrocarbon hydroxylating system, which transfers electrons from NADH to rubredoxin reductase and then through rubredoxin to alkane 1 monooxygenase.</text>
</comment>
<keyword evidence="7 9" id="KW-0249">Electron transport</keyword>
<keyword evidence="6 9" id="KW-0479">Metal-binding</keyword>
<dbReference type="SUPFAM" id="SSF57802">
    <property type="entry name" value="Rubredoxin-like"/>
    <property type="match status" value="1"/>
</dbReference>
<comment type="pathway">
    <text evidence="3">Hydrocarbon metabolism; alkane degradation.</text>
</comment>
<sequence length="82" mass="8955">MGAAAVGQWKAAIPKHYPLMSEAAATTAYRTWMCVVCGFIYDEAKGLPEEGIAPGTRWEDVPDTWTCPDCGVTKDDFEMVPV</sequence>
<evidence type="ECO:0000313" key="11">
    <source>
        <dbReference type="EMBL" id="RPE75730.1"/>
    </source>
</evidence>
<evidence type="ECO:0000256" key="3">
    <source>
        <dbReference type="ARBA" id="ARBA00004933"/>
    </source>
</evidence>
<dbReference type="InterPro" id="IPR024934">
    <property type="entry name" value="Rubredoxin-like_dom"/>
</dbReference>
<name>A0A3N4VPL3_9GAMM</name>
<gene>
    <name evidence="11" type="ORF">EDC50_2624</name>
</gene>
<comment type="cofactor">
    <cofactor evidence="1 9">
        <name>Fe(3+)</name>
        <dbReference type="ChEBI" id="CHEBI:29034"/>
    </cofactor>
</comment>
<comment type="similarity">
    <text evidence="4 9">Belongs to the rubredoxin family.</text>
</comment>
<dbReference type="AlphaFoldDB" id="A0A3N4VPL3"/>
<evidence type="ECO:0000313" key="12">
    <source>
        <dbReference type="Proteomes" id="UP000269708"/>
    </source>
</evidence>
<dbReference type="PANTHER" id="PTHR47627">
    <property type="entry name" value="RUBREDOXIN"/>
    <property type="match status" value="1"/>
</dbReference>
<evidence type="ECO:0000256" key="8">
    <source>
        <dbReference type="ARBA" id="ARBA00023004"/>
    </source>
</evidence>
<evidence type="ECO:0000256" key="4">
    <source>
        <dbReference type="ARBA" id="ARBA00005337"/>
    </source>
</evidence>
<dbReference type="Pfam" id="PF00301">
    <property type="entry name" value="Rubredoxin"/>
    <property type="match status" value="1"/>
</dbReference>
<dbReference type="GO" id="GO:0043448">
    <property type="term" value="P:alkane catabolic process"/>
    <property type="evidence" value="ECO:0007669"/>
    <property type="project" value="TreeGrafter"/>
</dbReference>
<keyword evidence="12" id="KW-1185">Reference proteome</keyword>
<comment type="caution">
    <text evidence="11">The sequence shown here is derived from an EMBL/GenBank/DDBJ whole genome shotgun (WGS) entry which is preliminary data.</text>
</comment>
<dbReference type="PANTHER" id="PTHR47627:SF1">
    <property type="entry name" value="RUBREDOXIN-1-RELATED"/>
    <property type="match status" value="1"/>
</dbReference>
<protein>
    <recommendedName>
        <fullName evidence="9">Rubredoxin</fullName>
    </recommendedName>
</protein>
<evidence type="ECO:0000256" key="2">
    <source>
        <dbReference type="ARBA" id="ARBA00002792"/>
    </source>
</evidence>
<organism evidence="11 12">
    <name type="scientific">Vulcaniibacterium tengchongense</name>
    <dbReference type="NCBI Taxonomy" id="1273429"/>
    <lineage>
        <taxon>Bacteria</taxon>
        <taxon>Pseudomonadati</taxon>
        <taxon>Pseudomonadota</taxon>
        <taxon>Gammaproteobacteria</taxon>
        <taxon>Lysobacterales</taxon>
        <taxon>Lysobacteraceae</taxon>
        <taxon>Vulcaniibacterium</taxon>
    </lineage>
</organism>
<feature type="domain" description="Rubredoxin-like" evidence="10">
    <location>
        <begin position="29"/>
        <end position="80"/>
    </location>
</feature>
<reference evidence="11 12" key="1">
    <citation type="submission" date="2018-11" db="EMBL/GenBank/DDBJ databases">
        <title>Genomic Encyclopedia of Type Strains, Phase IV (KMG-IV): sequencing the most valuable type-strain genomes for metagenomic binning, comparative biology and taxonomic classification.</title>
        <authorList>
            <person name="Goeker M."/>
        </authorList>
    </citation>
    <scope>NUCLEOTIDE SEQUENCE [LARGE SCALE GENOMIC DNA]</scope>
    <source>
        <strain evidence="11 12">DSM 25623</strain>
    </source>
</reference>
<dbReference type="Gene3D" id="2.20.28.10">
    <property type="match status" value="1"/>
</dbReference>
<keyword evidence="5" id="KW-0813">Transport</keyword>